<accession>A0A929BBG0</accession>
<evidence type="ECO:0000256" key="1">
    <source>
        <dbReference type="SAM" id="MobiDB-lite"/>
    </source>
</evidence>
<evidence type="ECO:0000313" key="3">
    <source>
        <dbReference type="EMBL" id="MBE9374598.1"/>
    </source>
</evidence>
<keyword evidence="4" id="KW-1185">Reference proteome</keyword>
<feature type="compositionally biased region" description="Basic and acidic residues" evidence="1">
    <location>
        <begin position="1"/>
        <end position="13"/>
    </location>
</feature>
<proteinExistence type="predicted"/>
<reference evidence="3" key="1">
    <citation type="submission" date="2020-10" db="EMBL/GenBank/DDBJ databases">
        <title>Diversity and distribution of actinomycetes associated with coral in the coast of Hainan.</title>
        <authorList>
            <person name="Li F."/>
        </authorList>
    </citation>
    <scope>NUCLEOTIDE SEQUENCE</scope>
    <source>
        <strain evidence="3">HNM0983</strain>
    </source>
</reference>
<name>A0A929BBG0_9PSEU</name>
<comment type="caution">
    <text evidence="3">The sequence shown here is derived from an EMBL/GenBank/DDBJ whole genome shotgun (WGS) entry which is preliminary data.</text>
</comment>
<feature type="compositionally biased region" description="Basic and acidic residues" evidence="1">
    <location>
        <begin position="28"/>
        <end position="37"/>
    </location>
</feature>
<keyword evidence="2" id="KW-1133">Transmembrane helix</keyword>
<dbReference type="AlphaFoldDB" id="A0A929BBG0"/>
<gene>
    <name evidence="3" type="ORF">IQ251_09075</name>
</gene>
<dbReference type="EMBL" id="JADEYC010000014">
    <property type="protein sequence ID" value="MBE9374598.1"/>
    <property type="molecule type" value="Genomic_DNA"/>
</dbReference>
<feature type="region of interest" description="Disordered" evidence="1">
    <location>
        <begin position="1"/>
        <end position="37"/>
    </location>
</feature>
<feature type="region of interest" description="Disordered" evidence="1">
    <location>
        <begin position="99"/>
        <end position="126"/>
    </location>
</feature>
<dbReference type="RefSeq" id="WP_193928039.1">
    <property type="nucleotide sequence ID" value="NZ_JADEYC010000014.1"/>
</dbReference>
<sequence length="126" mass="13879">MAADGGEHGRRVPAEPALLAPRPRPKRRERDAEPGERRETVWNVAPIALSLVAGVSAGIFGRLLPHGGVPVWLAWGAAAALWLLVEYRLQTWYARRLRRQRAEDDRTSGAGSGDVGGRFRSGFDER</sequence>
<keyword evidence="2" id="KW-0812">Transmembrane</keyword>
<feature type="transmembrane region" description="Helical" evidence="2">
    <location>
        <begin position="72"/>
        <end position="89"/>
    </location>
</feature>
<evidence type="ECO:0000313" key="4">
    <source>
        <dbReference type="Proteomes" id="UP000598360"/>
    </source>
</evidence>
<organism evidence="3 4">
    <name type="scientific">Saccharopolyspora montiporae</name>
    <dbReference type="NCBI Taxonomy" id="2781240"/>
    <lineage>
        <taxon>Bacteria</taxon>
        <taxon>Bacillati</taxon>
        <taxon>Actinomycetota</taxon>
        <taxon>Actinomycetes</taxon>
        <taxon>Pseudonocardiales</taxon>
        <taxon>Pseudonocardiaceae</taxon>
        <taxon>Saccharopolyspora</taxon>
    </lineage>
</organism>
<dbReference type="Proteomes" id="UP000598360">
    <property type="component" value="Unassembled WGS sequence"/>
</dbReference>
<protein>
    <submittedName>
        <fullName evidence="3">Uncharacterized protein</fullName>
    </submittedName>
</protein>
<keyword evidence="2" id="KW-0472">Membrane</keyword>
<evidence type="ECO:0000256" key="2">
    <source>
        <dbReference type="SAM" id="Phobius"/>
    </source>
</evidence>
<feature type="transmembrane region" description="Helical" evidence="2">
    <location>
        <begin position="40"/>
        <end position="60"/>
    </location>
</feature>